<dbReference type="GO" id="GO:0051213">
    <property type="term" value="F:dioxygenase activity"/>
    <property type="evidence" value="ECO:0007669"/>
    <property type="project" value="UniProtKB-KW"/>
</dbReference>
<dbReference type="GO" id="GO:0032451">
    <property type="term" value="F:demethylase activity"/>
    <property type="evidence" value="ECO:0007669"/>
    <property type="project" value="UniProtKB-ARBA"/>
</dbReference>
<evidence type="ECO:0000256" key="7">
    <source>
        <dbReference type="ARBA" id="ARBA00023004"/>
    </source>
</evidence>
<keyword evidence="11" id="KW-1185">Reference proteome</keyword>
<feature type="domain" description="Fe2OG dioxygenase" evidence="9">
    <location>
        <begin position="98"/>
        <end position="194"/>
    </location>
</feature>
<evidence type="ECO:0000313" key="11">
    <source>
        <dbReference type="Proteomes" id="UP000002171"/>
    </source>
</evidence>
<keyword evidence="5" id="KW-0223">Dioxygenase</keyword>
<organism evidence="10 11">
    <name type="scientific">Neptuniibacter caesariensis</name>
    <dbReference type="NCBI Taxonomy" id="207954"/>
    <lineage>
        <taxon>Bacteria</taxon>
        <taxon>Pseudomonadati</taxon>
        <taxon>Pseudomonadota</taxon>
        <taxon>Gammaproteobacteria</taxon>
        <taxon>Oceanospirillales</taxon>
        <taxon>Oceanospirillaceae</taxon>
        <taxon>Neptuniibacter</taxon>
    </lineage>
</organism>
<dbReference type="FunFam" id="2.60.120.590:FF:000004">
    <property type="entry name" value="DNA oxidative demethylase ALKBH2"/>
    <property type="match status" value="1"/>
</dbReference>
<evidence type="ECO:0000256" key="4">
    <source>
        <dbReference type="ARBA" id="ARBA00022842"/>
    </source>
</evidence>
<dbReference type="InterPro" id="IPR005123">
    <property type="entry name" value="Oxoglu/Fe-dep_dioxygenase_dom"/>
</dbReference>
<dbReference type="GO" id="GO:0016787">
    <property type="term" value="F:hydrolase activity"/>
    <property type="evidence" value="ECO:0007669"/>
    <property type="project" value="UniProtKB-ARBA"/>
</dbReference>
<keyword evidence="7" id="KW-0408">Iron</keyword>
<dbReference type="GO" id="GO:0016705">
    <property type="term" value="F:oxidoreductase activity, acting on paired donors, with incorporation or reduction of molecular oxygen"/>
    <property type="evidence" value="ECO:0007669"/>
    <property type="project" value="UniProtKB-ARBA"/>
</dbReference>
<keyword evidence="6" id="KW-0560">Oxidoreductase</keyword>
<dbReference type="InterPro" id="IPR037151">
    <property type="entry name" value="AlkB-like_sf"/>
</dbReference>
<keyword evidence="8" id="KW-0234">DNA repair</keyword>
<keyword evidence="2" id="KW-0479">Metal-binding</keyword>
<reference evidence="10 11" key="1">
    <citation type="submission" date="2006-02" db="EMBL/GenBank/DDBJ databases">
        <authorList>
            <person name="Pinhassi J."/>
            <person name="Pedros-Alio C."/>
            <person name="Ferriera S."/>
            <person name="Johnson J."/>
            <person name="Kravitz S."/>
            <person name="Halpern A."/>
            <person name="Remington K."/>
            <person name="Beeson K."/>
            <person name="Tran B."/>
            <person name="Rogers Y.-H."/>
            <person name="Friedman R."/>
            <person name="Venter J.C."/>
        </authorList>
    </citation>
    <scope>NUCLEOTIDE SEQUENCE [LARGE SCALE GENOMIC DNA]</scope>
    <source>
        <strain evidence="10 11">MED92</strain>
    </source>
</reference>
<gene>
    <name evidence="10" type="ORF">MED92_14588</name>
</gene>
<proteinExistence type="predicted"/>
<dbReference type="EMBL" id="AAOW01000003">
    <property type="protein sequence ID" value="EAR62273.1"/>
    <property type="molecule type" value="Genomic_DNA"/>
</dbReference>
<name>A0A7U8C680_NEPCE</name>
<dbReference type="Gene3D" id="2.60.120.590">
    <property type="entry name" value="Alpha-ketoglutarate-dependent dioxygenase AlkB-like"/>
    <property type="match status" value="1"/>
</dbReference>
<accession>A0A7U8C680</accession>
<evidence type="ECO:0000256" key="1">
    <source>
        <dbReference type="ARBA" id="ARBA00001954"/>
    </source>
</evidence>
<dbReference type="InterPro" id="IPR032854">
    <property type="entry name" value="ALKBH3"/>
</dbReference>
<comment type="cofactor">
    <cofactor evidence="1">
        <name>Fe(2+)</name>
        <dbReference type="ChEBI" id="CHEBI:29033"/>
    </cofactor>
</comment>
<keyword evidence="3" id="KW-0227">DNA damage</keyword>
<evidence type="ECO:0000256" key="3">
    <source>
        <dbReference type="ARBA" id="ARBA00022763"/>
    </source>
</evidence>
<dbReference type="RefSeq" id="WP_007020583.1">
    <property type="nucleotide sequence ID" value="NZ_CH724125.1"/>
</dbReference>
<evidence type="ECO:0000259" key="9">
    <source>
        <dbReference type="PROSITE" id="PS51471"/>
    </source>
</evidence>
<evidence type="ECO:0000256" key="6">
    <source>
        <dbReference type="ARBA" id="ARBA00023002"/>
    </source>
</evidence>
<dbReference type="AlphaFoldDB" id="A0A7U8C680"/>
<keyword evidence="4" id="KW-0460">Magnesium</keyword>
<dbReference type="PANTHER" id="PTHR31212">
    <property type="entry name" value="ALPHA-KETOGLUTARATE-DEPENDENT DIOXYGENASE ALKB HOMOLOG 3"/>
    <property type="match status" value="1"/>
</dbReference>
<dbReference type="GO" id="GO:0006307">
    <property type="term" value="P:DNA alkylation repair"/>
    <property type="evidence" value="ECO:0007669"/>
    <property type="project" value="InterPro"/>
</dbReference>
<dbReference type="SUPFAM" id="SSF51197">
    <property type="entry name" value="Clavaminate synthase-like"/>
    <property type="match status" value="1"/>
</dbReference>
<dbReference type="PANTHER" id="PTHR31212:SF4">
    <property type="entry name" value="ALPHA-KETOGLUTARATE-DEPENDENT DIOXYGENASE ALKB HOMOLOG 3"/>
    <property type="match status" value="1"/>
</dbReference>
<dbReference type="GO" id="GO:0046872">
    <property type="term" value="F:metal ion binding"/>
    <property type="evidence" value="ECO:0007669"/>
    <property type="project" value="UniProtKB-KW"/>
</dbReference>
<dbReference type="Pfam" id="PF13532">
    <property type="entry name" value="2OG-FeII_Oxy_2"/>
    <property type="match status" value="1"/>
</dbReference>
<dbReference type="InterPro" id="IPR027450">
    <property type="entry name" value="AlkB-like"/>
</dbReference>
<sequence length="195" mass="22227">MSEKNPKRDDLTPDYTLITDFLSPDTADQNFNTLSNELEWRQDQIKMFGKLVAIPRLQNFMGDPGIRYRYSGLTLTASGWHPVVKKIKELAEAASNTEFNAVLINLYRDGQDSMGWHKDDEPELGPEPTIVSVSLGATRRFLLRAADKTQHELLLNSGSLLVMGPELQKHWQHSIPKTRKQIGPRINLTFRKIVQ</sequence>
<dbReference type="GO" id="GO:0140097">
    <property type="term" value="F:catalytic activity, acting on DNA"/>
    <property type="evidence" value="ECO:0007669"/>
    <property type="project" value="UniProtKB-ARBA"/>
</dbReference>
<protein>
    <recommendedName>
        <fullName evidence="9">Fe2OG dioxygenase domain-containing protein</fullName>
    </recommendedName>
</protein>
<evidence type="ECO:0000256" key="2">
    <source>
        <dbReference type="ARBA" id="ARBA00022723"/>
    </source>
</evidence>
<dbReference type="Proteomes" id="UP000002171">
    <property type="component" value="Unassembled WGS sequence"/>
</dbReference>
<evidence type="ECO:0000256" key="8">
    <source>
        <dbReference type="ARBA" id="ARBA00023204"/>
    </source>
</evidence>
<evidence type="ECO:0000256" key="5">
    <source>
        <dbReference type="ARBA" id="ARBA00022964"/>
    </source>
</evidence>
<comment type="caution">
    <text evidence="10">The sequence shown here is derived from an EMBL/GenBank/DDBJ whole genome shotgun (WGS) entry which is preliminary data.</text>
</comment>
<dbReference type="PROSITE" id="PS51471">
    <property type="entry name" value="FE2OG_OXY"/>
    <property type="match status" value="1"/>
</dbReference>
<evidence type="ECO:0000313" key="10">
    <source>
        <dbReference type="EMBL" id="EAR62273.1"/>
    </source>
</evidence>